<dbReference type="RefSeq" id="WP_160331980.1">
    <property type="nucleotide sequence ID" value="NZ_JACBXX010000100.1"/>
</dbReference>
<organism evidence="1 3">
    <name type="scientific">Streptococcus danieliae</name>
    <dbReference type="NCBI Taxonomy" id="747656"/>
    <lineage>
        <taxon>Bacteria</taxon>
        <taxon>Bacillati</taxon>
        <taxon>Bacillota</taxon>
        <taxon>Bacilli</taxon>
        <taxon>Lactobacillales</taxon>
        <taxon>Streptococcaceae</taxon>
        <taxon>Streptococcus</taxon>
    </lineage>
</organism>
<sequence>MNLLSQEVETALKLELLTMVKKFLESYERKRNRKTGLISQKELMEELEISYQTLTRWEKAGLKRYQPPLEDTRTVFYRESDILMFLGAER</sequence>
<reference evidence="1 3" key="1">
    <citation type="submission" date="2019-12" db="EMBL/GenBank/DDBJ databases">
        <title>Microbes associate with the intestines of laboratory mice.</title>
        <authorList>
            <person name="Navarre W."/>
            <person name="Wong E."/>
        </authorList>
    </citation>
    <scope>NUCLEOTIDE SEQUENCE [LARGE SCALE GENOMIC DNA]</scope>
    <source>
        <strain evidence="1 3">NM51_B2-22</strain>
    </source>
</reference>
<evidence type="ECO:0000313" key="2">
    <source>
        <dbReference type="EMBL" id="NYS96333.1"/>
    </source>
</evidence>
<dbReference type="Proteomes" id="UP000589521">
    <property type="component" value="Unassembled WGS sequence"/>
</dbReference>
<dbReference type="GO" id="GO:0003677">
    <property type="term" value="F:DNA binding"/>
    <property type="evidence" value="ECO:0007669"/>
    <property type="project" value="InterPro"/>
</dbReference>
<protein>
    <recommendedName>
        <fullName evidence="5">Phage protein</fullName>
    </recommendedName>
</protein>
<gene>
    <name evidence="1" type="ORF">E5983_00460</name>
    <name evidence="2" type="ORF">HZY94_03945</name>
</gene>
<dbReference type="AlphaFoldDB" id="A0A7X3G6P9"/>
<evidence type="ECO:0000313" key="1">
    <source>
        <dbReference type="EMBL" id="MVX58147.1"/>
    </source>
</evidence>
<name>A0A7X3G6P9_9STRE</name>
<evidence type="ECO:0000313" key="4">
    <source>
        <dbReference type="Proteomes" id="UP000589521"/>
    </source>
</evidence>
<dbReference type="InterPro" id="IPR010982">
    <property type="entry name" value="Lambda_DNA-bd_dom_sf"/>
</dbReference>
<comment type="caution">
    <text evidence="1">The sequence shown here is derived from an EMBL/GenBank/DDBJ whole genome shotgun (WGS) entry which is preliminary data.</text>
</comment>
<accession>A0A7X3G6P9</accession>
<dbReference type="OrthoDB" id="2229607at2"/>
<dbReference type="EMBL" id="JACBXX010000100">
    <property type="protein sequence ID" value="NYS96333.1"/>
    <property type="molecule type" value="Genomic_DNA"/>
</dbReference>
<dbReference type="Gene3D" id="1.10.260.40">
    <property type="entry name" value="lambda repressor-like DNA-binding domains"/>
    <property type="match status" value="1"/>
</dbReference>
<proteinExistence type="predicted"/>
<dbReference type="Proteomes" id="UP000461595">
    <property type="component" value="Unassembled WGS sequence"/>
</dbReference>
<dbReference type="EMBL" id="WSRS01000002">
    <property type="protein sequence ID" value="MVX58147.1"/>
    <property type="molecule type" value="Genomic_DNA"/>
</dbReference>
<reference evidence="2 4" key="2">
    <citation type="submission" date="2020-07" db="EMBL/GenBank/DDBJ databases">
        <title>MOT database genomes.</title>
        <authorList>
            <person name="Joseph S."/>
            <person name="Aduse-Opoku J."/>
            <person name="Hashim A."/>
            <person name="Wade W."/>
            <person name="Curtis M."/>
        </authorList>
    </citation>
    <scope>NUCLEOTIDE SEQUENCE [LARGE SCALE GENOMIC DNA]</scope>
    <source>
        <strain evidence="2 4">STR</strain>
    </source>
</reference>
<dbReference type="InterPro" id="IPR009061">
    <property type="entry name" value="DNA-bd_dom_put_sf"/>
</dbReference>
<evidence type="ECO:0008006" key="5">
    <source>
        <dbReference type="Google" id="ProtNLM"/>
    </source>
</evidence>
<dbReference type="SUPFAM" id="SSF46955">
    <property type="entry name" value="Putative DNA-binding domain"/>
    <property type="match status" value="1"/>
</dbReference>
<evidence type="ECO:0000313" key="3">
    <source>
        <dbReference type="Proteomes" id="UP000461595"/>
    </source>
</evidence>